<dbReference type="EMBL" id="BART01028269">
    <property type="protein sequence ID" value="GAH03058.1"/>
    <property type="molecule type" value="Genomic_DNA"/>
</dbReference>
<dbReference type="Pfam" id="PF13550">
    <property type="entry name" value="Phage-tail_3"/>
    <property type="match status" value="1"/>
</dbReference>
<gene>
    <name evidence="2" type="ORF">S01H4_49895</name>
</gene>
<evidence type="ECO:0000313" key="2">
    <source>
        <dbReference type="EMBL" id="GAH03058.1"/>
    </source>
</evidence>
<comment type="caution">
    <text evidence="2">The sequence shown here is derived from an EMBL/GenBank/DDBJ whole genome shotgun (WGS) entry which is preliminary data.</text>
</comment>
<organism evidence="2">
    <name type="scientific">marine sediment metagenome</name>
    <dbReference type="NCBI Taxonomy" id="412755"/>
    <lineage>
        <taxon>unclassified sequences</taxon>
        <taxon>metagenomes</taxon>
        <taxon>ecological metagenomes</taxon>
    </lineage>
</organism>
<reference evidence="2" key="1">
    <citation type="journal article" date="2014" name="Front. Microbiol.">
        <title>High frequency of phylogenetically diverse reductive dehalogenase-homologous genes in deep subseafloor sedimentary metagenomes.</title>
        <authorList>
            <person name="Kawai M."/>
            <person name="Futagami T."/>
            <person name="Toyoda A."/>
            <person name="Takaki Y."/>
            <person name="Nishi S."/>
            <person name="Hori S."/>
            <person name="Arai W."/>
            <person name="Tsubouchi T."/>
            <person name="Morono Y."/>
            <person name="Uchiyama I."/>
            <person name="Ito T."/>
            <person name="Fujiyama A."/>
            <person name="Inagaki F."/>
            <person name="Takami H."/>
        </authorList>
    </citation>
    <scope>NUCLEOTIDE SEQUENCE</scope>
    <source>
        <strain evidence="2">Expedition CK06-06</strain>
    </source>
</reference>
<sequence>PYPGYAFIRFIVQQQDFSGGMCELAADVYGLEMGGAAMQRNFATVIGHFLSNTTWGLSDSINIASFAAGATALDAITDLYCDGAVTNQQQARDILNELLSPARATVERNADGEWEIEIDGTGASVLSLGDNDGYYNNAEIGDVSITPSNEALKTAIVQYSLNPLDEDMPFEESSISVHTNFGVIRTYSLPFVLEDVTATKVLTYLKNRSLYSDRRVPVSVGMEGRDLSRGEVVTLTKASRGLSASEFKIEQITKGGIGFEMNCREYNASIYD</sequence>
<feature type="domain" description="Tip attachment protein J" evidence="1">
    <location>
        <begin position="86"/>
        <end position="252"/>
    </location>
</feature>
<proteinExistence type="predicted"/>
<feature type="non-terminal residue" evidence="2">
    <location>
        <position position="272"/>
    </location>
</feature>
<name>X1E332_9ZZZZ</name>
<feature type="non-terminal residue" evidence="2">
    <location>
        <position position="1"/>
    </location>
</feature>
<evidence type="ECO:0000259" key="1">
    <source>
        <dbReference type="Pfam" id="PF13550"/>
    </source>
</evidence>
<dbReference type="AlphaFoldDB" id="X1E332"/>
<protein>
    <recommendedName>
        <fullName evidence="1">Tip attachment protein J domain-containing protein</fullName>
    </recommendedName>
</protein>
<accession>X1E332</accession>
<dbReference type="InterPro" id="IPR032876">
    <property type="entry name" value="J_dom"/>
</dbReference>